<accession>A0A226WLS4</accession>
<dbReference type="EMBL" id="MTHB01000305">
    <property type="protein sequence ID" value="OXC71548.1"/>
    <property type="molecule type" value="Genomic_DNA"/>
</dbReference>
<organism evidence="1 2">
    <name type="scientific">Caballeronia sordidicola</name>
    <name type="common">Burkholderia sordidicola</name>
    <dbReference type="NCBI Taxonomy" id="196367"/>
    <lineage>
        <taxon>Bacteria</taxon>
        <taxon>Pseudomonadati</taxon>
        <taxon>Pseudomonadota</taxon>
        <taxon>Betaproteobacteria</taxon>
        <taxon>Burkholderiales</taxon>
        <taxon>Burkholderiaceae</taxon>
        <taxon>Caballeronia</taxon>
    </lineage>
</organism>
<evidence type="ECO:0000313" key="2">
    <source>
        <dbReference type="Proteomes" id="UP000214720"/>
    </source>
</evidence>
<reference evidence="2" key="1">
    <citation type="submission" date="2017-01" db="EMBL/GenBank/DDBJ databases">
        <title>Genome Analysis of Deinococcus marmoris KOPRI26562.</title>
        <authorList>
            <person name="Kim J.H."/>
            <person name="Oh H.-M."/>
        </authorList>
    </citation>
    <scope>NUCLEOTIDE SEQUENCE [LARGE SCALE GENOMIC DNA]</scope>
    <source>
        <strain evidence="2">PAMC 26633</strain>
    </source>
</reference>
<protein>
    <submittedName>
        <fullName evidence="1">Uncharacterized protein</fullName>
    </submittedName>
</protein>
<gene>
    <name evidence="1" type="ORF">BSU04_47000</name>
</gene>
<name>A0A226WLS4_CABSO</name>
<sequence length="29" mass="3192">MRAGLSLPGRRAGRCGRRCRAAHEGARLR</sequence>
<comment type="caution">
    <text evidence="1">The sequence shown here is derived from an EMBL/GenBank/DDBJ whole genome shotgun (WGS) entry which is preliminary data.</text>
</comment>
<proteinExistence type="predicted"/>
<dbReference type="Proteomes" id="UP000214720">
    <property type="component" value="Unassembled WGS sequence"/>
</dbReference>
<dbReference type="AlphaFoldDB" id="A0A226WLS4"/>
<evidence type="ECO:0000313" key="1">
    <source>
        <dbReference type="EMBL" id="OXC71548.1"/>
    </source>
</evidence>